<protein>
    <submittedName>
        <fullName evidence="1">Uncharacterized protein</fullName>
    </submittedName>
</protein>
<name>A0ABY8KNZ8_9BACI</name>
<gene>
    <name evidence="1" type="ORF">QBO96_06310</name>
</gene>
<dbReference type="EMBL" id="CP122283">
    <property type="protein sequence ID" value="WGF39874.1"/>
    <property type="molecule type" value="Genomic_DNA"/>
</dbReference>
<accession>A0ABY8KNZ8</accession>
<sequence length="388" mass="42284">MARNRISKNELNENLQLEIEGFTEHLVQDVLSENGAHGIRYFNDKLETKNGNTWSEIEIGKANARGTQSLSPYHAIRRFPVFNGWANDSTAESLWLVFKDMTLNGQLLIRGAVHNGISTTNAGGFEYSLNVFRLAGDTSSLANPTEILYLGSYVADRFVLGSQVVKLATKQPVIPITKRKSNAAIYLEIEYLTGEGNAFEALDSIEFELQVPEATPNESPKQQSIFTHVGNSKQNLATAITGKGVATSANATFAQMVANIDAIPAKLMMTGTKLSPSNTYSFKFAKGTGTLFQPYISIEDIPFAPKIIRVVSMTLTGNGEEYSSLYIAEDEGLGVNLSRHVTGYFGGATATGQASYLMIASVTSLNGKWTVIMPVPIASRYYKYTIVG</sequence>
<evidence type="ECO:0000313" key="2">
    <source>
        <dbReference type="Proteomes" id="UP001244564"/>
    </source>
</evidence>
<keyword evidence="2" id="KW-1185">Reference proteome</keyword>
<dbReference type="Proteomes" id="UP001244564">
    <property type="component" value="Chromosome"/>
</dbReference>
<dbReference type="RefSeq" id="WP_279495538.1">
    <property type="nucleotide sequence ID" value="NZ_CP122283.1"/>
</dbReference>
<proteinExistence type="predicted"/>
<organism evidence="1 2">
    <name type="scientific">Lysinibacillus capsici</name>
    <dbReference type="NCBI Taxonomy" id="2115968"/>
    <lineage>
        <taxon>Bacteria</taxon>
        <taxon>Bacillati</taxon>
        <taxon>Bacillota</taxon>
        <taxon>Bacilli</taxon>
        <taxon>Bacillales</taxon>
        <taxon>Bacillaceae</taxon>
        <taxon>Lysinibacillus</taxon>
    </lineage>
</organism>
<reference evidence="1 2" key="1">
    <citation type="submission" date="2023-04" db="EMBL/GenBank/DDBJ databases">
        <title>Genomic of Lysinibacillus capsici TSBLM.</title>
        <authorList>
            <person name="Hu X.S."/>
            <person name="Yu C.H."/>
        </authorList>
    </citation>
    <scope>NUCLEOTIDE SEQUENCE [LARGE SCALE GENOMIC DNA]</scope>
    <source>
        <strain evidence="1 2">TSBLM</strain>
    </source>
</reference>
<evidence type="ECO:0000313" key="1">
    <source>
        <dbReference type="EMBL" id="WGF39874.1"/>
    </source>
</evidence>